<evidence type="ECO:0000313" key="4">
    <source>
        <dbReference type="EMBL" id="KAF8733131.1"/>
    </source>
</evidence>
<dbReference type="InterPro" id="IPR007679">
    <property type="entry name" value="DUF569"/>
</dbReference>
<comment type="caution">
    <text evidence="4">The sequence shown here is derived from an EMBL/GenBank/DDBJ whole genome shotgun (WGS) entry which is preliminary data.</text>
</comment>
<name>A0A835FAH7_9POAL</name>
<reference evidence="4" key="1">
    <citation type="submission" date="2020-07" db="EMBL/GenBank/DDBJ databases">
        <title>Genome sequence and genetic diversity analysis of an under-domesticated orphan crop, white fonio (Digitaria exilis).</title>
        <authorList>
            <person name="Bennetzen J.L."/>
            <person name="Chen S."/>
            <person name="Ma X."/>
            <person name="Wang X."/>
            <person name="Yssel A.E.J."/>
            <person name="Chaluvadi S.R."/>
            <person name="Johnson M."/>
            <person name="Gangashetty P."/>
            <person name="Hamidou F."/>
            <person name="Sanogo M.D."/>
            <person name="Zwaenepoel A."/>
            <person name="Wallace J."/>
            <person name="Van De Peer Y."/>
            <person name="Van Deynze A."/>
        </authorList>
    </citation>
    <scope>NUCLEOTIDE SEQUENCE</scope>
    <source>
        <tissue evidence="4">Leaves</tissue>
    </source>
</reference>
<gene>
    <name evidence="4" type="ORF">HU200_015503</name>
</gene>
<dbReference type="Proteomes" id="UP000636709">
    <property type="component" value="Unassembled WGS sequence"/>
</dbReference>
<organism evidence="4 5">
    <name type="scientific">Digitaria exilis</name>
    <dbReference type="NCBI Taxonomy" id="1010633"/>
    <lineage>
        <taxon>Eukaryota</taxon>
        <taxon>Viridiplantae</taxon>
        <taxon>Streptophyta</taxon>
        <taxon>Embryophyta</taxon>
        <taxon>Tracheophyta</taxon>
        <taxon>Spermatophyta</taxon>
        <taxon>Magnoliopsida</taxon>
        <taxon>Liliopsida</taxon>
        <taxon>Poales</taxon>
        <taxon>Poaceae</taxon>
        <taxon>PACMAD clade</taxon>
        <taxon>Panicoideae</taxon>
        <taxon>Panicodae</taxon>
        <taxon>Paniceae</taxon>
        <taxon>Anthephorinae</taxon>
        <taxon>Digitaria</taxon>
    </lineage>
</organism>
<dbReference type="SUPFAM" id="SSF50405">
    <property type="entry name" value="Actin-crosslinking proteins"/>
    <property type="match status" value="1"/>
</dbReference>
<protein>
    <recommendedName>
        <fullName evidence="6">DUF569 domain-containing protein</fullName>
    </recommendedName>
</protein>
<dbReference type="EMBL" id="JACEFO010001603">
    <property type="protein sequence ID" value="KAF8733131.1"/>
    <property type="molecule type" value="Genomic_DNA"/>
</dbReference>
<evidence type="ECO:0008006" key="6">
    <source>
        <dbReference type="Google" id="ProtNLM"/>
    </source>
</evidence>
<feature type="transmembrane region" description="Helical" evidence="1">
    <location>
        <begin position="259"/>
        <end position="283"/>
    </location>
</feature>
<dbReference type="Pfam" id="PF04601">
    <property type="entry name" value="DUF569"/>
    <property type="match status" value="1"/>
</dbReference>
<keyword evidence="1" id="KW-0812">Transmembrane</keyword>
<dbReference type="InterPro" id="IPR008999">
    <property type="entry name" value="Actin-crosslinking"/>
</dbReference>
<dbReference type="InterPro" id="IPR054726">
    <property type="entry name" value="Ubiq_DUF569-assoc"/>
</dbReference>
<sequence length="288" mass="32222">MDLFTDRAHVRLRSRVRGAYLHTDEDGVGVSLRARRASMNAAWQVHLVPGEEGVTYLLLHSAAYGRYLARTTAEAPPGHRGNAADLRLYTTPEQKDVLWVAVRNGNHVRLRHVSNGLLRANGRYRRWLNGVSVDNDANTQSTMTHWTVEVIPPREQPPALPLQTPHPEELRRIITYVQADDLGNFDPHATRSCWFHGRSVTNLKSSLANHLNEDCVDNITTCVRAGFQGRLTPLVVDLPRNQEPIFVVLLTTGSPGEKIWSLLSTLFTLVICLLSSTAVLVLVHVHEC</sequence>
<keyword evidence="1" id="KW-1133">Transmembrane helix</keyword>
<dbReference type="PANTHER" id="PTHR31205">
    <property type="entry name" value="ACTIN CROSS-LINKING PROTEIN (DUF569)"/>
    <property type="match status" value="1"/>
</dbReference>
<accession>A0A835FAH7</accession>
<dbReference type="CDD" id="cd23340">
    <property type="entry name" value="beta-trefoil_FSCN_ACP-like"/>
    <property type="match status" value="1"/>
</dbReference>
<evidence type="ECO:0000259" key="3">
    <source>
        <dbReference type="Pfam" id="PF22932"/>
    </source>
</evidence>
<evidence type="ECO:0000313" key="5">
    <source>
        <dbReference type="Proteomes" id="UP000636709"/>
    </source>
</evidence>
<evidence type="ECO:0000256" key="1">
    <source>
        <dbReference type="SAM" id="Phobius"/>
    </source>
</evidence>
<dbReference type="PANTHER" id="PTHR31205:SF3">
    <property type="entry name" value="OS06G0161100 PROTEIN"/>
    <property type="match status" value="1"/>
</dbReference>
<evidence type="ECO:0000259" key="2">
    <source>
        <dbReference type="Pfam" id="PF04601"/>
    </source>
</evidence>
<keyword evidence="1" id="KW-0472">Membrane</keyword>
<dbReference type="OrthoDB" id="617902at2759"/>
<feature type="domain" description="DUF569" evidence="3">
    <location>
        <begin position="171"/>
        <end position="250"/>
    </location>
</feature>
<feature type="domain" description="DUF569" evidence="2">
    <location>
        <begin position="1"/>
        <end position="146"/>
    </location>
</feature>
<keyword evidence="5" id="KW-1185">Reference proteome</keyword>
<proteinExistence type="predicted"/>
<dbReference type="AlphaFoldDB" id="A0A835FAH7"/>
<dbReference type="Pfam" id="PF22932">
    <property type="entry name" value="Ubiq_DUF_assoc"/>
    <property type="match status" value="1"/>
</dbReference>